<dbReference type="RefSeq" id="XP_007878334.1">
    <property type="nucleotide sequence ID" value="XM_007880143.1"/>
</dbReference>
<gene>
    <name evidence="1" type="ORF">PFL1_02628</name>
</gene>
<dbReference type="KEGG" id="pfp:PFL1_02628"/>
<dbReference type="AlphaFoldDB" id="A0A061HH47"/>
<organism evidence="1 2">
    <name type="scientific">Pseudozyma flocculosa PF-1</name>
    <dbReference type="NCBI Taxonomy" id="1277687"/>
    <lineage>
        <taxon>Eukaryota</taxon>
        <taxon>Fungi</taxon>
        <taxon>Dikarya</taxon>
        <taxon>Basidiomycota</taxon>
        <taxon>Ustilaginomycotina</taxon>
        <taxon>Ustilaginomycetes</taxon>
        <taxon>Ustilaginales</taxon>
        <taxon>Ustilaginaceae</taxon>
        <taxon>Pseudozyma</taxon>
    </lineage>
</organism>
<dbReference type="Proteomes" id="UP000053664">
    <property type="component" value="Unassembled WGS sequence"/>
</dbReference>
<dbReference type="GeneID" id="19316746"/>
<accession>A0A061HH47</accession>
<name>A0A061HH47_9BASI</name>
<protein>
    <submittedName>
        <fullName evidence="1">Uncharacterized protein</fullName>
    </submittedName>
</protein>
<dbReference type="EMBL" id="KE361629">
    <property type="protein sequence ID" value="EPQ29956.1"/>
    <property type="molecule type" value="Genomic_DNA"/>
</dbReference>
<evidence type="ECO:0000313" key="1">
    <source>
        <dbReference type="EMBL" id="EPQ29956.1"/>
    </source>
</evidence>
<proteinExistence type="predicted"/>
<dbReference type="HOGENOM" id="CLU_2039057_0_0_1"/>
<evidence type="ECO:0000313" key="2">
    <source>
        <dbReference type="Proteomes" id="UP000053664"/>
    </source>
</evidence>
<reference evidence="1 2" key="1">
    <citation type="journal article" date="2013" name="Plant Cell">
        <title>The transition from a phytopathogenic smut ancestor to an anamorphic biocontrol agent deciphered by comparative whole-genome analysis.</title>
        <authorList>
            <person name="Lefebvre F."/>
            <person name="Joly D.L."/>
            <person name="Labbe C."/>
            <person name="Teichmann B."/>
            <person name="Linning R."/>
            <person name="Belzile F."/>
            <person name="Bakkeren G."/>
            <person name="Belanger R.R."/>
        </authorList>
    </citation>
    <scope>NUCLEOTIDE SEQUENCE [LARGE SCALE GENOMIC DNA]</scope>
    <source>
        <strain evidence="1 2">PF-1</strain>
    </source>
</reference>
<sequence>MRRLVQAGWASRSSTPRIAPQRTTCATSDATMNLVAVVAIATTALLASSGAEAGIIKLDTWRALSDDGRITYRCTVDPSARSYFLGPAGCKPTGDCYMSYDALSMTCDAMGGGMDSYDTPK</sequence>